<feature type="domain" description="Fungal-type protein kinase" evidence="1">
    <location>
        <begin position="9"/>
        <end position="92"/>
    </location>
</feature>
<feature type="non-terminal residue" evidence="2">
    <location>
        <position position="229"/>
    </location>
</feature>
<dbReference type="Gene3D" id="1.10.510.10">
    <property type="entry name" value="Transferase(Phosphotransferase) domain 1"/>
    <property type="match status" value="1"/>
</dbReference>
<reference evidence="2" key="1">
    <citation type="submission" date="2020-11" db="EMBL/GenBank/DDBJ databases">
        <authorList>
            <consortium name="DOE Joint Genome Institute"/>
            <person name="Ahrendt S."/>
            <person name="Riley R."/>
            <person name="Andreopoulos W."/>
            <person name="Labutti K."/>
            <person name="Pangilinan J."/>
            <person name="Ruiz-Duenas F.J."/>
            <person name="Barrasa J.M."/>
            <person name="Sanchez-Garcia M."/>
            <person name="Camarero S."/>
            <person name="Miyauchi S."/>
            <person name="Serrano A."/>
            <person name="Linde D."/>
            <person name="Babiker R."/>
            <person name="Drula E."/>
            <person name="Ayuso-Fernandez I."/>
            <person name="Pacheco R."/>
            <person name="Padilla G."/>
            <person name="Ferreira P."/>
            <person name="Barriuso J."/>
            <person name="Kellner H."/>
            <person name="Castanera R."/>
            <person name="Alfaro M."/>
            <person name="Ramirez L."/>
            <person name="Pisabarro A.G."/>
            <person name="Kuo A."/>
            <person name="Tritt A."/>
            <person name="Lipzen A."/>
            <person name="He G."/>
            <person name="Yan M."/>
            <person name="Ng V."/>
            <person name="Cullen D."/>
            <person name="Martin F."/>
            <person name="Rosso M.-N."/>
            <person name="Henrissat B."/>
            <person name="Hibbett D."/>
            <person name="Martinez A.T."/>
            <person name="Grigoriev I.V."/>
        </authorList>
    </citation>
    <scope>NUCLEOTIDE SEQUENCE</scope>
    <source>
        <strain evidence="2">AH 40177</strain>
    </source>
</reference>
<sequence length="229" mass="26436">MHSKVQMTIAHYKAYHKVGVLHRDISFRNIIFFKGRSYLIDWECSIKVTGIPPAARTTERTGTWQFMSIKLLEDPDSPHQVCDDLKLFFYFLWTGALNAFSKGASGKIDTIGPRCILWGWSTLHLQKLINEIVIAVYLNIMFSPKLLTAKQNLESHEYMITCFSNALRDESWRATSPDWAEQEMAIQFQNTKVICKKLKISAEYEHFVTTRTEYYDIDSKEASGHAALK</sequence>
<accession>A0A9P5PD00</accession>
<dbReference type="PROSITE" id="PS00109">
    <property type="entry name" value="PROTEIN_KINASE_TYR"/>
    <property type="match status" value="1"/>
</dbReference>
<dbReference type="OrthoDB" id="2747778at2759"/>
<dbReference type="AlphaFoldDB" id="A0A9P5PD00"/>
<keyword evidence="3" id="KW-1185">Reference proteome</keyword>
<comment type="caution">
    <text evidence="2">The sequence shown here is derived from an EMBL/GenBank/DDBJ whole genome shotgun (WGS) entry which is preliminary data.</text>
</comment>
<dbReference type="PANTHER" id="PTHR38248:SF2">
    <property type="entry name" value="FUNK1 11"/>
    <property type="match status" value="1"/>
</dbReference>
<dbReference type="InterPro" id="IPR040976">
    <property type="entry name" value="Pkinase_fungal"/>
</dbReference>
<dbReference type="EMBL" id="JADNRY010000243">
    <property type="protein sequence ID" value="KAF9060462.1"/>
    <property type="molecule type" value="Genomic_DNA"/>
</dbReference>
<organism evidence="2 3">
    <name type="scientific">Rhodocollybia butyracea</name>
    <dbReference type="NCBI Taxonomy" id="206335"/>
    <lineage>
        <taxon>Eukaryota</taxon>
        <taxon>Fungi</taxon>
        <taxon>Dikarya</taxon>
        <taxon>Basidiomycota</taxon>
        <taxon>Agaricomycotina</taxon>
        <taxon>Agaricomycetes</taxon>
        <taxon>Agaricomycetidae</taxon>
        <taxon>Agaricales</taxon>
        <taxon>Marasmiineae</taxon>
        <taxon>Omphalotaceae</taxon>
        <taxon>Rhodocollybia</taxon>
    </lineage>
</organism>
<dbReference type="Proteomes" id="UP000772434">
    <property type="component" value="Unassembled WGS sequence"/>
</dbReference>
<dbReference type="InterPro" id="IPR011009">
    <property type="entry name" value="Kinase-like_dom_sf"/>
</dbReference>
<protein>
    <recommendedName>
        <fullName evidence="1">Fungal-type protein kinase domain-containing protein</fullName>
    </recommendedName>
</protein>
<evidence type="ECO:0000313" key="2">
    <source>
        <dbReference type="EMBL" id="KAF9060462.1"/>
    </source>
</evidence>
<dbReference type="InterPro" id="IPR008266">
    <property type="entry name" value="Tyr_kinase_AS"/>
</dbReference>
<proteinExistence type="predicted"/>
<dbReference type="Pfam" id="PF17667">
    <property type="entry name" value="Pkinase_fungal"/>
    <property type="match status" value="1"/>
</dbReference>
<dbReference type="GO" id="GO:0004672">
    <property type="term" value="F:protein kinase activity"/>
    <property type="evidence" value="ECO:0007669"/>
    <property type="project" value="InterPro"/>
</dbReference>
<evidence type="ECO:0000313" key="3">
    <source>
        <dbReference type="Proteomes" id="UP000772434"/>
    </source>
</evidence>
<dbReference type="PANTHER" id="PTHR38248">
    <property type="entry name" value="FUNK1 6"/>
    <property type="match status" value="1"/>
</dbReference>
<gene>
    <name evidence="2" type="ORF">BDP27DRAFT_1339646</name>
</gene>
<evidence type="ECO:0000259" key="1">
    <source>
        <dbReference type="Pfam" id="PF17667"/>
    </source>
</evidence>
<name>A0A9P5PD00_9AGAR</name>
<dbReference type="SUPFAM" id="SSF56112">
    <property type="entry name" value="Protein kinase-like (PK-like)"/>
    <property type="match status" value="1"/>
</dbReference>